<organism evidence="2 3">
    <name type="scientific">Bombiscardovia nodaiensis</name>
    <dbReference type="NCBI Taxonomy" id="2932181"/>
    <lineage>
        <taxon>Bacteria</taxon>
        <taxon>Bacillati</taxon>
        <taxon>Actinomycetota</taxon>
        <taxon>Actinomycetes</taxon>
        <taxon>Bifidobacteriales</taxon>
        <taxon>Bifidobacteriaceae</taxon>
        <taxon>Bombiscardovia</taxon>
    </lineage>
</organism>
<keyword evidence="3" id="KW-1185">Reference proteome</keyword>
<name>A0ABM8B8A6_9BIFI</name>
<evidence type="ECO:0000256" key="1">
    <source>
        <dbReference type="SAM" id="MobiDB-lite"/>
    </source>
</evidence>
<sequence>MSEQEQWYFNTQTGQPELGKVSPLEQRMGPYPSREAAQEAWKIAKKRNKKWDEDTRKWKQAWDGPAAGDDESEEDEGSDWKL</sequence>
<evidence type="ECO:0000313" key="3">
    <source>
        <dbReference type="Proteomes" id="UP001321766"/>
    </source>
</evidence>
<proteinExistence type="predicted"/>
<evidence type="ECO:0000313" key="2">
    <source>
        <dbReference type="EMBL" id="BDR53127.1"/>
    </source>
</evidence>
<feature type="compositionally biased region" description="Acidic residues" evidence="1">
    <location>
        <begin position="68"/>
        <end position="82"/>
    </location>
</feature>
<accession>A0ABM8B8A6</accession>
<feature type="compositionally biased region" description="Polar residues" evidence="1">
    <location>
        <begin position="1"/>
        <end position="15"/>
    </location>
</feature>
<evidence type="ECO:0008006" key="4">
    <source>
        <dbReference type="Google" id="ProtNLM"/>
    </source>
</evidence>
<dbReference type="Proteomes" id="UP001321766">
    <property type="component" value="Chromosome"/>
</dbReference>
<reference evidence="2 3" key="1">
    <citation type="journal article" date="2023" name="Microbiol. Spectr.">
        <title>Symbiosis of Carpenter Bees with Uncharacterized Lactic Acid Bacteria Showing NAD Auxotrophy.</title>
        <authorList>
            <person name="Kawasaki S."/>
            <person name="Ozawa K."/>
            <person name="Mori T."/>
            <person name="Yamamoto A."/>
            <person name="Ito M."/>
            <person name="Ohkuma M."/>
            <person name="Sakamoto M."/>
            <person name="Matsutani M."/>
        </authorList>
    </citation>
    <scope>NUCLEOTIDE SEQUENCE [LARGE SCALE GENOMIC DNA]</scope>
    <source>
        <strain evidence="2 3">Kim37-2</strain>
    </source>
</reference>
<dbReference type="EMBL" id="AP026798">
    <property type="protein sequence ID" value="BDR53127.1"/>
    <property type="molecule type" value="Genomic_DNA"/>
</dbReference>
<feature type="region of interest" description="Disordered" evidence="1">
    <location>
        <begin position="1"/>
        <end position="82"/>
    </location>
</feature>
<gene>
    <name evidence="2" type="ORF">KIM372_10340</name>
</gene>
<protein>
    <recommendedName>
        <fullName evidence="4">SPOR domain-containing protein</fullName>
    </recommendedName>
</protein>